<dbReference type="RefSeq" id="WP_429861169.1">
    <property type="nucleotide sequence ID" value="NZ_JABBZE010000667.1"/>
</dbReference>
<feature type="non-terminal residue" evidence="1">
    <location>
        <position position="1"/>
    </location>
</feature>
<dbReference type="EMBL" id="JABBZE010000667">
    <property type="protein sequence ID" value="NMU93472.1"/>
    <property type="molecule type" value="Genomic_DNA"/>
</dbReference>
<dbReference type="AlphaFoldDB" id="A0A848NR34"/>
<evidence type="ECO:0000313" key="1">
    <source>
        <dbReference type="EMBL" id="NMU93472.1"/>
    </source>
</evidence>
<dbReference type="InterPro" id="IPR029058">
    <property type="entry name" value="AB_hydrolase_fold"/>
</dbReference>
<evidence type="ECO:0000313" key="2">
    <source>
        <dbReference type="Proteomes" id="UP000542405"/>
    </source>
</evidence>
<organism evidence="1 2">
    <name type="scientific">Achromobacter ruhlandii</name>
    <dbReference type="NCBI Taxonomy" id="72557"/>
    <lineage>
        <taxon>Bacteria</taxon>
        <taxon>Pseudomonadati</taxon>
        <taxon>Pseudomonadota</taxon>
        <taxon>Betaproteobacteria</taxon>
        <taxon>Burkholderiales</taxon>
        <taxon>Alcaligenaceae</taxon>
        <taxon>Achromobacter</taxon>
    </lineage>
</organism>
<accession>A0A848NR34</accession>
<dbReference type="Gene3D" id="3.40.50.1820">
    <property type="entry name" value="alpha/beta hydrolase"/>
    <property type="match status" value="1"/>
</dbReference>
<protein>
    <recommendedName>
        <fullName evidence="3">Alpha/beta hydrolase</fullName>
    </recommendedName>
</protein>
<evidence type="ECO:0008006" key="3">
    <source>
        <dbReference type="Google" id="ProtNLM"/>
    </source>
</evidence>
<proteinExistence type="predicted"/>
<gene>
    <name evidence="1" type="ORF">HGQ98_29175</name>
</gene>
<comment type="caution">
    <text evidence="1">The sequence shown here is derived from an EMBL/GenBank/DDBJ whole genome shotgun (WGS) entry which is preliminary data.</text>
</comment>
<sequence length="142" mass="14764">GGAAGEAGVVAQDAGGGGVRARMLDRLVGCWAAQPETVLRDFRQRCGDTSAIGVPQVEPLARDLRLLRDADQRAALAALPVPLLALAGAADPIATAPMTTAGFGAAIEIHWREHGGHLLPLTDTDWCARRIRAFLARVAPAA</sequence>
<reference evidence="1 2" key="1">
    <citation type="submission" date="2020-04" db="EMBL/GenBank/DDBJ databases">
        <title>Achromobacter ruhlandii genome sequencing and assembly.</title>
        <authorList>
            <person name="Martins R.C.R."/>
            <person name="Perdigao-Neto L.V."/>
            <person name="Levin A.S.S."/>
            <person name="Costa S.F."/>
        </authorList>
    </citation>
    <scope>NUCLEOTIDE SEQUENCE [LARGE SCALE GENOMIC DNA]</scope>
    <source>
        <strain evidence="1 2">9035ralo</strain>
    </source>
</reference>
<name>A0A848NR34_9BURK</name>
<dbReference type="SUPFAM" id="SSF53474">
    <property type="entry name" value="alpha/beta-Hydrolases"/>
    <property type="match status" value="1"/>
</dbReference>
<dbReference type="Proteomes" id="UP000542405">
    <property type="component" value="Unassembled WGS sequence"/>
</dbReference>